<dbReference type="EMBL" id="AUPL01002509">
    <property type="protein sequence ID" value="ESL09766.1"/>
    <property type="molecule type" value="Genomic_DNA"/>
</dbReference>
<dbReference type="OrthoDB" id="272703at2759"/>
<feature type="domain" description="RRM" evidence="3">
    <location>
        <begin position="108"/>
        <end position="176"/>
    </location>
</feature>
<dbReference type="Gene3D" id="3.30.70.330">
    <property type="match status" value="2"/>
</dbReference>
<dbReference type="Pfam" id="PF00076">
    <property type="entry name" value="RRM_1"/>
    <property type="match status" value="2"/>
</dbReference>
<evidence type="ECO:0000256" key="1">
    <source>
        <dbReference type="ARBA" id="ARBA00022884"/>
    </source>
</evidence>
<dbReference type="InterPro" id="IPR050374">
    <property type="entry name" value="RRT5_SRSF_SR"/>
</dbReference>
<dbReference type="Proteomes" id="UP000031737">
    <property type="component" value="Unassembled WGS sequence"/>
</dbReference>
<dbReference type="PROSITE" id="PS50102">
    <property type="entry name" value="RRM"/>
    <property type="match status" value="2"/>
</dbReference>
<keyword evidence="1 2" id="KW-0694">RNA-binding</keyword>
<evidence type="ECO:0000259" key="3">
    <source>
        <dbReference type="PROSITE" id="PS50102"/>
    </source>
</evidence>
<dbReference type="GO" id="GO:0003729">
    <property type="term" value="F:mRNA binding"/>
    <property type="evidence" value="ECO:0007669"/>
    <property type="project" value="TreeGrafter"/>
</dbReference>
<comment type="caution">
    <text evidence="4">The sequence shown here is derived from an EMBL/GenBank/DDBJ whole genome shotgun (WGS) entry which is preliminary data.</text>
</comment>
<dbReference type="GO" id="GO:0005634">
    <property type="term" value="C:nucleus"/>
    <property type="evidence" value="ECO:0007669"/>
    <property type="project" value="TreeGrafter"/>
</dbReference>
<sequence>MDLSREIGSDAVPGFCSVYVANIPPSVDSVKLKSFFSSAGKVLHVKLLLDIATGMSRGVAFIMFENVYVAKRVCEIMNRAVLDGSVLQVRLSERSTGNYCVNSHVNTNIVYIRNVPGNVALKDVQSYCECNFGPVVSVSLHPQSCLLGGQSPYNMVFVQFVHISDACQCVESMDGKAPFPFPYLPHPFAVAKMIEDVEVEKRKSIILRSRNLTSSPTLAYTPILAQGKVTPPVYVDSTTVSTVICDAPSRCVPPGPVVPLVVAYQNRENNIQFFPAFVSPPEAALAPQAFIPPTHDPQRLFFASSHGYPMLL</sequence>
<dbReference type="AlphaFoldDB" id="A0A061J6K7"/>
<gene>
    <name evidence="4" type="ORF">TRSC58_02509</name>
</gene>
<organism evidence="4 5">
    <name type="scientific">Trypanosoma rangeli SC58</name>
    <dbReference type="NCBI Taxonomy" id="429131"/>
    <lineage>
        <taxon>Eukaryota</taxon>
        <taxon>Discoba</taxon>
        <taxon>Euglenozoa</taxon>
        <taxon>Kinetoplastea</taxon>
        <taxon>Metakinetoplastina</taxon>
        <taxon>Trypanosomatida</taxon>
        <taxon>Trypanosomatidae</taxon>
        <taxon>Trypanosoma</taxon>
        <taxon>Herpetosoma</taxon>
    </lineage>
</organism>
<dbReference type="InterPro" id="IPR035979">
    <property type="entry name" value="RBD_domain_sf"/>
</dbReference>
<keyword evidence="5" id="KW-1185">Reference proteome</keyword>
<feature type="domain" description="RRM" evidence="3">
    <location>
        <begin position="16"/>
        <end position="94"/>
    </location>
</feature>
<evidence type="ECO:0000313" key="4">
    <source>
        <dbReference type="EMBL" id="ESL09766.1"/>
    </source>
</evidence>
<name>A0A061J6K7_TRYRA</name>
<proteinExistence type="predicted"/>
<dbReference type="CDD" id="cd00590">
    <property type="entry name" value="RRM_SF"/>
    <property type="match status" value="2"/>
</dbReference>
<dbReference type="InterPro" id="IPR012677">
    <property type="entry name" value="Nucleotide-bd_a/b_plait_sf"/>
</dbReference>
<dbReference type="VEuPathDB" id="TriTrypDB:TRSC58_02509"/>
<evidence type="ECO:0000313" key="5">
    <source>
        <dbReference type="Proteomes" id="UP000031737"/>
    </source>
</evidence>
<evidence type="ECO:0000256" key="2">
    <source>
        <dbReference type="PROSITE-ProRule" id="PRU00176"/>
    </source>
</evidence>
<dbReference type="InterPro" id="IPR000504">
    <property type="entry name" value="RRM_dom"/>
</dbReference>
<accession>A0A061J6K7</accession>
<dbReference type="PANTHER" id="PTHR23003">
    <property type="entry name" value="RNA RECOGNITION MOTIF RRM DOMAIN CONTAINING PROTEIN"/>
    <property type="match status" value="1"/>
</dbReference>
<dbReference type="SUPFAM" id="SSF54928">
    <property type="entry name" value="RNA-binding domain, RBD"/>
    <property type="match status" value="1"/>
</dbReference>
<protein>
    <recommendedName>
        <fullName evidence="3">RRM domain-containing protein</fullName>
    </recommendedName>
</protein>
<dbReference type="SMART" id="SM00360">
    <property type="entry name" value="RRM"/>
    <property type="match status" value="2"/>
</dbReference>
<reference evidence="4 5" key="1">
    <citation type="submission" date="2013-07" db="EMBL/GenBank/DDBJ databases">
        <authorList>
            <person name="Stoco P.H."/>
            <person name="Wagner G."/>
            <person name="Gerber A."/>
            <person name="Zaha A."/>
            <person name="Thompson C."/>
            <person name="Bartholomeu D.C."/>
            <person name="Luckemeyer D.D."/>
            <person name="Bahia D."/>
            <person name="Loreto E."/>
            <person name="Prestes E.B."/>
            <person name="Lima F.M."/>
            <person name="Rodrigues-Luiz G."/>
            <person name="Vallejo G.A."/>
            <person name="Filho J.F."/>
            <person name="Monteiro K.M."/>
            <person name="Tyler K.M."/>
            <person name="de Almeida L.G."/>
            <person name="Ortiz M.F."/>
            <person name="Siervo M.A."/>
            <person name="de Moraes M.H."/>
            <person name="Cunha O.L."/>
            <person name="Mendonca-Neto R."/>
            <person name="Silva R."/>
            <person name="Teixeira S.M."/>
            <person name="Murta S.M."/>
            <person name="Sincero T.C."/>
            <person name="Mendes T.A."/>
            <person name="Urmenyi T.P."/>
            <person name="Silva V.G."/>
            <person name="da Rocha W.D."/>
            <person name="Andersson B."/>
            <person name="Romanha A.J."/>
            <person name="Steindel M."/>
            <person name="de Vasconcelos A.T."/>
            <person name="Grisard E.C."/>
        </authorList>
    </citation>
    <scope>NUCLEOTIDE SEQUENCE [LARGE SCALE GENOMIC DNA]</scope>
    <source>
        <strain evidence="4 5">SC58</strain>
    </source>
</reference>
<dbReference type="GO" id="GO:0005737">
    <property type="term" value="C:cytoplasm"/>
    <property type="evidence" value="ECO:0007669"/>
    <property type="project" value="TreeGrafter"/>
</dbReference>